<name>A0A2P6QFH6_ROSCH</name>
<dbReference type="AlphaFoldDB" id="A0A2P6QFH6"/>
<accession>A0A2P6QFH6</accession>
<reference evidence="1 2" key="1">
    <citation type="journal article" date="2018" name="Nat. Genet.">
        <title>The Rosa genome provides new insights in the design of modern roses.</title>
        <authorList>
            <person name="Bendahmane M."/>
        </authorList>
    </citation>
    <scope>NUCLEOTIDE SEQUENCE [LARGE SCALE GENOMIC DNA]</scope>
    <source>
        <strain evidence="2">cv. Old Blush</strain>
    </source>
</reference>
<dbReference type="EMBL" id="PDCK01000043">
    <property type="protein sequence ID" value="PRQ32930.1"/>
    <property type="molecule type" value="Genomic_DNA"/>
</dbReference>
<protein>
    <submittedName>
        <fullName evidence="1">Uncharacterized protein</fullName>
    </submittedName>
</protein>
<evidence type="ECO:0000313" key="1">
    <source>
        <dbReference type="EMBL" id="PRQ32930.1"/>
    </source>
</evidence>
<dbReference type="Proteomes" id="UP000238479">
    <property type="component" value="Chromosome 5"/>
</dbReference>
<comment type="caution">
    <text evidence="1">The sequence shown here is derived from an EMBL/GenBank/DDBJ whole genome shotgun (WGS) entry which is preliminary data.</text>
</comment>
<keyword evidence="2" id="KW-1185">Reference proteome</keyword>
<organism evidence="1 2">
    <name type="scientific">Rosa chinensis</name>
    <name type="common">China rose</name>
    <dbReference type="NCBI Taxonomy" id="74649"/>
    <lineage>
        <taxon>Eukaryota</taxon>
        <taxon>Viridiplantae</taxon>
        <taxon>Streptophyta</taxon>
        <taxon>Embryophyta</taxon>
        <taxon>Tracheophyta</taxon>
        <taxon>Spermatophyta</taxon>
        <taxon>Magnoliopsida</taxon>
        <taxon>eudicotyledons</taxon>
        <taxon>Gunneridae</taxon>
        <taxon>Pentapetalae</taxon>
        <taxon>rosids</taxon>
        <taxon>fabids</taxon>
        <taxon>Rosales</taxon>
        <taxon>Rosaceae</taxon>
        <taxon>Rosoideae</taxon>
        <taxon>Rosoideae incertae sedis</taxon>
        <taxon>Rosa</taxon>
    </lineage>
</organism>
<proteinExistence type="predicted"/>
<sequence>MESILIPSIMVKIGLSLCLTREAFHDSHKLFRRISHLEVVLKCDLLHYSGGLSSNHFLAPSDCFSIASMFLLNHICVVDLAAFHKVCLSPSPGCLHLKLLYKCLTQCLCSAPGIKSAMAIPRPFCLSVIKVYDMGFSIFKSHMRYSKNHFQVSVFSTSTTE</sequence>
<dbReference type="Gramene" id="PRQ32930">
    <property type="protein sequence ID" value="PRQ32930"/>
    <property type="gene ID" value="RchiOBHm_Chr5g0051851"/>
</dbReference>
<evidence type="ECO:0000313" key="2">
    <source>
        <dbReference type="Proteomes" id="UP000238479"/>
    </source>
</evidence>
<gene>
    <name evidence="1" type="ORF">RchiOBHm_Chr5g0051851</name>
</gene>